<dbReference type="HOGENOM" id="CLU_1267531_0_0_1"/>
<evidence type="ECO:0000313" key="1">
    <source>
        <dbReference type="EMBL" id="EPZ35589.1"/>
    </source>
</evidence>
<gene>
    <name evidence="1" type="ORF">O9G_005925</name>
</gene>
<dbReference type="EMBL" id="KE560802">
    <property type="protein sequence ID" value="EPZ35589.1"/>
    <property type="molecule type" value="Genomic_DNA"/>
</dbReference>
<evidence type="ECO:0000313" key="2">
    <source>
        <dbReference type="Proteomes" id="UP000030755"/>
    </source>
</evidence>
<dbReference type="AlphaFoldDB" id="A0A075AZS2"/>
<organism evidence="1 2">
    <name type="scientific">Rozella allomycis (strain CSF55)</name>
    <dbReference type="NCBI Taxonomy" id="988480"/>
    <lineage>
        <taxon>Eukaryota</taxon>
        <taxon>Fungi</taxon>
        <taxon>Fungi incertae sedis</taxon>
        <taxon>Cryptomycota</taxon>
        <taxon>Cryptomycota incertae sedis</taxon>
        <taxon>Rozella</taxon>
    </lineage>
</organism>
<proteinExistence type="predicted"/>
<accession>A0A075AZS2</accession>
<reference evidence="1 2" key="1">
    <citation type="journal article" date="2013" name="Curr. Biol.">
        <title>Shared signatures of parasitism and phylogenomics unite Cryptomycota and microsporidia.</title>
        <authorList>
            <person name="James T.Y."/>
            <person name="Pelin A."/>
            <person name="Bonen L."/>
            <person name="Ahrendt S."/>
            <person name="Sain D."/>
            <person name="Corradi N."/>
            <person name="Stajich J.E."/>
        </authorList>
    </citation>
    <scope>NUCLEOTIDE SEQUENCE [LARGE SCALE GENOMIC DNA]</scope>
    <source>
        <strain evidence="1 2">CSF55</strain>
    </source>
</reference>
<name>A0A075AZS2_ROZAC</name>
<sequence length="218" mass="25411">MNNEERIIYDRIIDALGEADRYAFNHPDRHELMPVLGPQIGHFAQRNNIVPVLQQARREPSQRDDTLDRYIQRSLDNYIMNTPNNYLALIILNPSVLDFMEVSQGAIVENLQAYLISYSRATYRHLMERLGWTTKRAQDYLRAASKLKEACQGHGLDLLLIPIKWVYVMTNANPERREMLLTTEINIHQSNVLRDYLGQNNIGVDKDGHFYLVNRNDN</sequence>
<protein>
    <submittedName>
        <fullName evidence="1">Uncharacterized protein</fullName>
    </submittedName>
</protein>
<keyword evidence="2" id="KW-1185">Reference proteome</keyword>
<dbReference type="Proteomes" id="UP000030755">
    <property type="component" value="Unassembled WGS sequence"/>
</dbReference>